<dbReference type="SUPFAM" id="SSF52540">
    <property type="entry name" value="P-loop containing nucleoside triphosphate hydrolases"/>
    <property type="match status" value="1"/>
</dbReference>
<dbReference type="Gene3D" id="3.40.50.300">
    <property type="entry name" value="P-loop containing nucleotide triphosphate hydrolases"/>
    <property type="match status" value="1"/>
</dbReference>
<dbReference type="PANTHER" id="PTHR35205:SF1">
    <property type="entry name" value="ZU5 DOMAIN-CONTAINING PROTEIN"/>
    <property type="match status" value="1"/>
</dbReference>
<feature type="domain" description="NB-ARC" evidence="2">
    <location>
        <begin position="96"/>
        <end position="250"/>
    </location>
</feature>
<feature type="compositionally biased region" description="Polar residues" evidence="1">
    <location>
        <begin position="9"/>
        <end position="26"/>
    </location>
</feature>
<dbReference type="AlphaFoldDB" id="A0A2V1E7X7"/>
<evidence type="ECO:0000259" key="2">
    <source>
        <dbReference type="Pfam" id="PF00931"/>
    </source>
</evidence>
<keyword evidence="4" id="KW-1185">Reference proteome</keyword>
<gene>
    <name evidence="3" type="ORF">DM02DRAFT_709310</name>
</gene>
<dbReference type="PANTHER" id="PTHR35205">
    <property type="entry name" value="NB-ARC AND TPR DOMAIN PROTEIN"/>
    <property type="match status" value="1"/>
</dbReference>
<dbReference type="OrthoDB" id="1658288at2759"/>
<evidence type="ECO:0000313" key="4">
    <source>
        <dbReference type="Proteomes" id="UP000244855"/>
    </source>
</evidence>
<proteinExistence type="predicted"/>
<dbReference type="Proteomes" id="UP000244855">
    <property type="component" value="Unassembled WGS sequence"/>
</dbReference>
<dbReference type="STRING" id="97972.A0A2V1E7X7"/>
<dbReference type="InterPro" id="IPR027417">
    <property type="entry name" value="P-loop_NTPase"/>
</dbReference>
<evidence type="ECO:0000256" key="1">
    <source>
        <dbReference type="SAM" id="MobiDB-lite"/>
    </source>
</evidence>
<organism evidence="3 4">
    <name type="scientific">Periconia macrospinosa</name>
    <dbReference type="NCBI Taxonomy" id="97972"/>
    <lineage>
        <taxon>Eukaryota</taxon>
        <taxon>Fungi</taxon>
        <taxon>Dikarya</taxon>
        <taxon>Ascomycota</taxon>
        <taxon>Pezizomycotina</taxon>
        <taxon>Dothideomycetes</taxon>
        <taxon>Pleosporomycetidae</taxon>
        <taxon>Pleosporales</taxon>
        <taxon>Massarineae</taxon>
        <taxon>Periconiaceae</taxon>
        <taxon>Periconia</taxon>
    </lineage>
</organism>
<protein>
    <recommendedName>
        <fullName evidence="2">NB-ARC domain-containing protein</fullName>
    </recommendedName>
</protein>
<feature type="region of interest" description="Disordered" evidence="1">
    <location>
        <begin position="1"/>
        <end position="26"/>
    </location>
</feature>
<dbReference type="InterPro" id="IPR002182">
    <property type="entry name" value="NB-ARC"/>
</dbReference>
<accession>A0A2V1E7X7</accession>
<dbReference type="EMBL" id="KZ805307">
    <property type="protein sequence ID" value="PVI06673.1"/>
    <property type="molecule type" value="Genomic_DNA"/>
</dbReference>
<sequence>MDPRPHNRIFNTGSGTQSNNSGEGSQYNAHFQHIHAGTNHLFAASHQHFYFGPSNTSGTETSARPSCVVPFIRDPQFVDPRRGQLLHEIHDKCFAPPQRVALVGLGGMGKSQLAIEFCRRIEEAFPHMWVFWVHASSRRRFEQGYRGIAEATKMISCDYHRINETNVLRMVRSWLCDRRNGRWLMVVDNADDAGVAELLSDHLPQSPNGSILITSRSRDVAYELTGYYSSIVDVGPMDERDALTLLTHKLGPTLSRSTAETTKLIRALDYMPLAITQVATFIRQARLRTIGRFTDELCNDDLDQARLLDRNLPDSRRDSEASNAILTTLQVSFELVRKQMPTAALLLSLMSLFHRDRIPKTLLFRRYRTDDPREASFDDIHTLMSFSLIEESEDGQHFTMRRLVQISIRRWLELHYFEAVELREGNFAVILMRRAGRNRLRRLLFLRICVSLYMALAVNTL</sequence>
<reference evidence="3 4" key="1">
    <citation type="journal article" date="2018" name="Sci. Rep.">
        <title>Comparative genomics provides insights into the lifestyle and reveals functional heterogeneity of dark septate endophytic fungi.</title>
        <authorList>
            <person name="Knapp D.G."/>
            <person name="Nemeth J.B."/>
            <person name="Barry K."/>
            <person name="Hainaut M."/>
            <person name="Henrissat B."/>
            <person name="Johnson J."/>
            <person name="Kuo A."/>
            <person name="Lim J.H.P."/>
            <person name="Lipzen A."/>
            <person name="Nolan M."/>
            <person name="Ohm R.A."/>
            <person name="Tamas L."/>
            <person name="Grigoriev I.V."/>
            <person name="Spatafora J.W."/>
            <person name="Nagy L.G."/>
            <person name="Kovacs G.M."/>
        </authorList>
    </citation>
    <scope>NUCLEOTIDE SEQUENCE [LARGE SCALE GENOMIC DNA]</scope>
    <source>
        <strain evidence="3 4">DSE2036</strain>
    </source>
</reference>
<name>A0A2V1E7X7_9PLEO</name>
<dbReference type="GO" id="GO:0043531">
    <property type="term" value="F:ADP binding"/>
    <property type="evidence" value="ECO:0007669"/>
    <property type="project" value="InterPro"/>
</dbReference>
<evidence type="ECO:0000313" key="3">
    <source>
        <dbReference type="EMBL" id="PVI06673.1"/>
    </source>
</evidence>
<dbReference type="Pfam" id="PF00931">
    <property type="entry name" value="NB-ARC"/>
    <property type="match status" value="1"/>
</dbReference>